<comment type="caution">
    <text evidence="1">The sequence shown here is derived from an EMBL/GenBank/DDBJ whole genome shotgun (WGS) entry which is preliminary data.</text>
</comment>
<dbReference type="RefSeq" id="WP_406770107.1">
    <property type="nucleotide sequence ID" value="NZ_JBJHZZ010000008.1"/>
</dbReference>
<dbReference type="Proteomes" id="UP001623591">
    <property type="component" value="Unassembled WGS sequence"/>
</dbReference>
<organism evidence="1 2">
    <name type="scientific">Candidatus Clostridium stratigraminis</name>
    <dbReference type="NCBI Taxonomy" id="3381661"/>
    <lineage>
        <taxon>Bacteria</taxon>
        <taxon>Bacillati</taxon>
        <taxon>Bacillota</taxon>
        <taxon>Clostridia</taxon>
        <taxon>Eubacteriales</taxon>
        <taxon>Clostridiaceae</taxon>
        <taxon>Clostridium</taxon>
    </lineage>
</organism>
<proteinExistence type="predicted"/>
<reference evidence="1 2" key="1">
    <citation type="submission" date="2024-11" db="EMBL/GenBank/DDBJ databases">
        <authorList>
            <person name="Heng Y.C."/>
            <person name="Lim A.C.H."/>
            <person name="Lee J.K.Y."/>
            <person name="Kittelmann S."/>
        </authorList>
    </citation>
    <scope>NUCLEOTIDE SEQUENCE [LARGE SCALE GENOMIC DNA]</scope>
    <source>
        <strain evidence="1 2">WILCCON 0185</strain>
    </source>
</reference>
<keyword evidence="2" id="KW-1185">Reference proteome</keyword>
<gene>
    <name evidence="1" type="ORF">ACJDUG_11925</name>
</gene>
<evidence type="ECO:0000313" key="2">
    <source>
        <dbReference type="Proteomes" id="UP001623591"/>
    </source>
</evidence>
<name>A0ABW8T5D8_9CLOT</name>
<evidence type="ECO:0000313" key="1">
    <source>
        <dbReference type="EMBL" id="MFL0247678.1"/>
    </source>
</evidence>
<evidence type="ECO:0008006" key="3">
    <source>
        <dbReference type="Google" id="ProtNLM"/>
    </source>
</evidence>
<sequence>MKITPVKKYNSPNYPTRRDALENPDILKLLPNRWKNNIYASTALSTLLMITLSACGNKETAASVKGSLEKKSLVAPVFEHGSGRGSFGCDSVAPPSFISEEEAFQVVEEEAKNYSISFENSGKEIRNVKLPVTSLYPDPQTTDRKEIISSNVGNLRLDGFDKDKKIGFEFVSQTDYRGWQKKRGMFSTVETYDFLSAAKVLRDGINENHGDTSVGVFYNPMISPQYGVILKDVEAKLKAEEELKQQVKDFFEWLKAQGII</sequence>
<accession>A0ABW8T5D8</accession>
<protein>
    <recommendedName>
        <fullName evidence="3">Lipoprotein</fullName>
    </recommendedName>
</protein>
<dbReference type="EMBL" id="JBJHZZ010000008">
    <property type="protein sequence ID" value="MFL0247678.1"/>
    <property type="molecule type" value="Genomic_DNA"/>
</dbReference>